<name>A0A2T3KLF5_9GAMM</name>
<reference evidence="1 2" key="1">
    <citation type="submission" date="2018-01" db="EMBL/GenBank/DDBJ databases">
        <title>Whole genome sequencing of Histamine producing bacteria.</title>
        <authorList>
            <person name="Butler K."/>
        </authorList>
    </citation>
    <scope>NUCLEOTIDE SEQUENCE [LARGE SCALE GENOMIC DNA]</scope>
    <source>
        <strain evidence="1 2">FS-7.2</strain>
    </source>
</reference>
<dbReference type="EMBL" id="PYNF01000003">
    <property type="protein sequence ID" value="PSV00521.1"/>
    <property type="molecule type" value="Genomic_DNA"/>
</dbReference>
<protein>
    <recommendedName>
        <fullName evidence="3">Replication protein</fullName>
    </recommendedName>
</protein>
<comment type="caution">
    <text evidence="1">The sequence shown here is derived from an EMBL/GenBank/DDBJ whole genome shotgun (WGS) entry which is preliminary data.</text>
</comment>
<gene>
    <name evidence="1" type="ORF">C9J27_05145</name>
</gene>
<evidence type="ECO:0000313" key="2">
    <source>
        <dbReference type="Proteomes" id="UP000241426"/>
    </source>
</evidence>
<accession>A0A2T3KLF5</accession>
<evidence type="ECO:0000313" key="1">
    <source>
        <dbReference type="EMBL" id="PSV00521.1"/>
    </source>
</evidence>
<evidence type="ECO:0008006" key="3">
    <source>
        <dbReference type="Google" id="ProtNLM"/>
    </source>
</evidence>
<organism evidence="1 2">
    <name type="scientific">Photobacterium kishitanii</name>
    <dbReference type="NCBI Taxonomy" id="318456"/>
    <lineage>
        <taxon>Bacteria</taxon>
        <taxon>Pseudomonadati</taxon>
        <taxon>Pseudomonadota</taxon>
        <taxon>Gammaproteobacteria</taxon>
        <taxon>Vibrionales</taxon>
        <taxon>Vibrionaceae</taxon>
        <taxon>Photobacterium</taxon>
    </lineage>
</organism>
<dbReference type="RefSeq" id="WP_107289151.1">
    <property type="nucleotide sequence ID" value="NZ_PYNF01000003.1"/>
</dbReference>
<dbReference type="AlphaFoldDB" id="A0A2T3KLF5"/>
<proteinExistence type="predicted"/>
<sequence>MADDNKLKKNQPPQYIERSAAIFLNSLSVGHTTSFSANQLPLAILDKSLSGKVDPTKSIISVQRDDWEITYKAAAIADKDKKVSHYFATNSAMLILDTIWDLVSLNKCHLKQRDNTFSVMFRKQDVRNHLEEHGKSRSGKQINQQLEILQGAILEVRNNSRTGSGAKGSPRSDVKLSGTYLQSAYEIESDDPKLDGLYMATLHPIIAEDLMLGRFRDVEKTFLLGASESNELYKTLIHLMRHQFTNADATSECVSFGLWMNDILFSAGKVEAMTQAAMRKAINTLRAKLVDKNVISNRDCVESKWEMDGGRGVQDYRLTITPTTLWGESQRKSNAKHKRQMELLASSEDVLIEEFEIEPTEKTVITKLS</sequence>
<dbReference type="Proteomes" id="UP000241426">
    <property type="component" value="Unassembled WGS sequence"/>
</dbReference>